<evidence type="ECO:0000256" key="1">
    <source>
        <dbReference type="SAM" id="MobiDB-lite"/>
    </source>
</evidence>
<dbReference type="EMBL" id="JAQNDN010000001">
    <property type="protein sequence ID" value="MDC0666591.1"/>
    <property type="molecule type" value="Genomic_DNA"/>
</dbReference>
<sequence>MTDERPLDPFLDAAVAEAERAATRPPPSFAAVLARAHSLAPDAVPPPAAAPALTALPSGHAPSAMSSRTFTGRDTAGQDVLPSGHARSAAPAPGHAPRDMSSSASSGPGPALSGHAPSAMSSESSADPHTAGLAPFLTAARGLADADVAVRLRRPPPPLPRPRPRVAPLLLAAAAVLLLLAVPGALRRLADRTDGSLTGAQADDTVRHGPQEHRPDLRAPAQHVSKDMPLTTSPEGHVPEVISPSPAGQALADSPARTSDTVPPPAGPRVGSARPEPPSADSRPASPVPPTSSRPDTLATELARLDDEAEALLLAGALDDADARYQQMIAIGGRRPAVEHAYADRWLLARRRGDDDGHRELLRAYLKKFPRGRFADEASAGLCRLADADARPGCWRDYSDRFPEGAYRREAEEATAP</sequence>
<gene>
    <name evidence="2" type="ORF">POL58_02545</name>
</gene>
<feature type="compositionally biased region" description="Low complexity" evidence="1">
    <location>
        <begin position="101"/>
        <end position="119"/>
    </location>
</feature>
<dbReference type="RefSeq" id="WP_271994178.1">
    <property type="nucleotide sequence ID" value="NZ_JAQNDN010000001.1"/>
</dbReference>
<feature type="compositionally biased region" description="Basic and acidic residues" evidence="1">
    <location>
        <begin position="204"/>
        <end position="217"/>
    </location>
</feature>
<feature type="region of interest" description="Disordered" evidence="1">
    <location>
        <begin position="196"/>
        <end position="296"/>
    </location>
</feature>
<evidence type="ECO:0000313" key="2">
    <source>
        <dbReference type="EMBL" id="MDC0666591.1"/>
    </source>
</evidence>
<keyword evidence="3" id="KW-1185">Reference proteome</keyword>
<comment type="caution">
    <text evidence="2">The sequence shown here is derived from an EMBL/GenBank/DDBJ whole genome shotgun (WGS) entry which is preliminary data.</text>
</comment>
<proteinExistence type="predicted"/>
<dbReference type="Proteomes" id="UP001217838">
    <property type="component" value="Unassembled WGS sequence"/>
</dbReference>
<feature type="region of interest" description="Disordered" evidence="1">
    <location>
        <begin position="41"/>
        <end position="132"/>
    </location>
</feature>
<accession>A0ABT5B0J3</accession>
<name>A0ABT5B0J3_9BACT</name>
<organism evidence="2 3">
    <name type="scientific">Nannocystis radixulma</name>
    <dbReference type="NCBI Taxonomy" id="2995305"/>
    <lineage>
        <taxon>Bacteria</taxon>
        <taxon>Pseudomonadati</taxon>
        <taxon>Myxococcota</taxon>
        <taxon>Polyangia</taxon>
        <taxon>Nannocystales</taxon>
        <taxon>Nannocystaceae</taxon>
        <taxon>Nannocystis</taxon>
    </lineage>
</organism>
<protein>
    <submittedName>
        <fullName evidence="2">Uncharacterized protein</fullName>
    </submittedName>
</protein>
<evidence type="ECO:0000313" key="3">
    <source>
        <dbReference type="Proteomes" id="UP001217838"/>
    </source>
</evidence>
<reference evidence="2 3" key="1">
    <citation type="submission" date="2022-11" db="EMBL/GenBank/DDBJ databases">
        <title>Minimal conservation of predation-associated metabolite biosynthetic gene clusters underscores biosynthetic potential of Myxococcota including descriptions for ten novel species: Archangium lansinium sp. nov., Myxococcus landrumus sp. nov., Nannocystis bai.</title>
        <authorList>
            <person name="Ahearne A."/>
            <person name="Stevens C."/>
            <person name="Dowd S."/>
        </authorList>
    </citation>
    <scope>NUCLEOTIDE SEQUENCE [LARGE SCALE GENOMIC DNA]</scope>
    <source>
        <strain evidence="2 3">NCELM</strain>
    </source>
</reference>